<dbReference type="Pfam" id="PF09951">
    <property type="entry name" value="Imm33"/>
    <property type="match status" value="1"/>
</dbReference>
<dbReference type="Proteomes" id="UP000077927">
    <property type="component" value="Chromosome 1"/>
</dbReference>
<name>A0AAC9BDS4_9RALS</name>
<evidence type="ECO:0000313" key="3">
    <source>
        <dbReference type="Proteomes" id="UP000077927"/>
    </source>
</evidence>
<feature type="domain" description="Immunity protein Imm33" evidence="1">
    <location>
        <begin position="1"/>
        <end position="68"/>
    </location>
</feature>
<sequence>MYREKPLNEQDSGWRFFAGDEDEAYMARNEHHGVYDVNTIVNYDPTILPFIDLDIGSALERDNAGDFVVLR</sequence>
<dbReference type="PANTHER" id="PTHR38743:SF2">
    <property type="entry name" value="DUF2185 DOMAIN-CONTAINING PROTEIN"/>
    <property type="match status" value="1"/>
</dbReference>
<dbReference type="AlphaFoldDB" id="A0AAC9BDS4"/>
<proteinExistence type="predicted"/>
<accession>A0AAC9BDS4</accession>
<evidence type="ECO:0000259" key="1">
    <source>
        <dbReference type="Pfam" id="PF09951"/>
    </source>
</evidence>
<dbReference type="EMBL" id="CP012605">
    <property type="protein sequence ID" value="ANH72253.1"/>
    <property type="molecule type" value="Genomic_DNA"/>
</dbReference>
<dbReference type="PANTHER" id="PTHR38743">
    <property type="entry name" value="SIMILAR TO GLYOXYLASE I FAMILY PROTEIN"/>
    <property type="match status" value="1"/>
</dbReference>
<reference evidence="2 3" key="1">
    <citation type="submission" date="2015-09" db="EMBL/GenBank/DDBJ databases">
        <authorList>
            <person name="Xu Y."/>
            <person name="Nagy A."/>
            <person name="Liu N.T."/>
            <person name="Nou X."/>
        </authorList>
    </citation>
    <scope>NUCLEOTIDE SEQUENCE [LARGE SCALE GENOMIC DNA]</scope>
    <source>
        <strain evidence="2 3">FC1138</strain>
    </source>
</reference>
<protein>
    <recommendedName>
        <fullName evidence="1">Immunity protein Imm33 domain-containing protein</fullName>
    </recommendedName>
</protein>
<organism evidence="2 3">
    <name type="scientific">Ralstonia insidiosa</name>
    <dbReference type="NCBI Taxonomy" id="190721"/>
    <lineage>
        <taxon>Bacteria</taxon>
        <taxon>Pseudomonadati</taxon>
        <taxon>Pseudomonadota</taxon>
        <taxon>Betaproteobacteria</taxon>
        <taxon>Burkholderiales</taxon>
        <taxon>Burkholderiaceae</taxon>
        <taxon>Ralstonia</taxon>
    </lineage>
</organism>
<dbReference type="KEGG" id="rin:ACS15_2216"/>
<dbReference type="InterPro" id="IPR018689">
    <property type="entry name" value="Imm33_dom"/>
</dbReference>
<gene>
    <name evidence="2" type="ORF">ACS15_2216</name>
</gene>
<evidence type="ECO:0000313" key="2">
    <source>
        <dbReference type="EMBL" id="ANH72253.1"/>
    </source>
</evidence>